<reference evidence="2" key="1">
    <citation type="submission" date="2018-02" db="EMBL/GenBank/DDBJ databases">
        <authorList>
            <person name="Hausmann B."/>
        </authorList>
    </citation>
    <scope>NUCLEOTIDE SEQUENCE [LARGE SCALE GENOMIC DNA]</scope>
    <source>
        <strain evidence="2">Peat soil MAG SbA5</strain>
    </source>
</reference>
<accession>A0A2N9M8T0</accession>
<dbReference type="EMBL" id="OKRB01000154">
    <property type="protein sequence ID" value="SPE31828.1"/>
    <property type="molecule type" value="Genomic_DNA"/>
</dbReference>
<evidence type="ECO:0000313" key="1">
    <source>
        <dbReference type="EMBL" id="SPE31828.1"/>
    </source>
</evidence>
<proteinExistence type="predicted"/>
<organism evidence="1 2">
    <name type="scientific">Candidatus Sulfuritelmatomonas gaucii</name>
    <dbReference type="NCBI Taxonomy" id="2043161"/>
    <lineage>
        <taxon>Bacteria</taxon>
        <taxon>Pseudomonadati</taxon>
        <taxon>Acidobacteriota</taxon>
        <taxon>Terriglobia</taxon>
        <taxon>Terriglobales</taxon>
        <taxon>Acidobacteriaceae</taxon>
        <taxon>Candidatus Sulfuritelmatomonas</taxon>
    </lineage>
</organism>
<evidence type="ECO:0000313" key="2">
    <source>
        <dbReference type="Proteomes" id="UP000239735"/>
    </source>
</evidence>
<dbReference type="Proteomes" id="UP000239735">
    <property type="component" value="Unassembled WGS sequence"/>
</dbReference>
<gene>
    <name evidence="1" type="ORF">SBA5_910010</name>
</gene>
<dbReference type="OrthoDB" id="495809at2"/>
<name>A0A2N9M8T0_9BACT</name>
<sequence length="266" mass="29821">MAELRIPIILNKGQRGVPLSKLARISYELQQFLGLLGEDLHIDPGAGWIGTDFTNGSLNFVAEKVNPVEEPKVKAFKQAFRNVAQRRPDARVRPSTIRQFAKIGEPMDLGEVAEFSLPSIDNDERDEWCELTKQTALAIAFEVQDIVRSHGGVQGIIHSVFLGASPAHFQLRELSTGELVKCVYSSRKQYDELAAVLKEQNAVVHVYGVIRTDFVNRQIQELRVEKIELAESFSKEDFERFVGCAPNLLGGQDLQEFIDAVRERAS</sequence>
<dbReference type="AlphaFoldDB" id="A0A2N9M8T0"/>
<protein>
    <submittedName>
        <fullName evidence="1">Uncharacterized protein</fullName>
    </submittedName>
</protein>